<evidence type="ECO:0000313" key="2">
    <source>
        <dbReference type="Proteomes" id="UP000236754"/>
    </source>
</evidence>
<gene>
    <name evidence="1" type="ORF">SAMN05216223_10298</name>
</gene>
<keyword evidence="2" id="KW-1185">Reference proteome</keyword>
<dbReference type="AlphaFoldDB" id="A0A1H5V0A0"/>
<reference evidence="1 2" key="1">
    <citation type="submission" date="2016-10" db="EMBL/GenBank/DDBJ databases">
        <authorList>
            <person name="de Groot N.N."/>
        </authorList>
    </citation>
    <scope>NUCLEOTIDE SEQUENCE [LARGE SCALE GENOMIC DNA]</scope>
    <source>
        <strain evidence="1 2">CGMCC 4.2023</strain>
    </source>
</reference>
<dbReference type="EMBL" id="FNVU01000002">
    <property type="protein sequence ID" value="SEF80852.1"/>
    <property type="molecule type" value="Genomic_DNA"/>
</dbReference>
<sequence length="68" mass="7121">MSSGGGEPHGWLETRPFGGHAYDALVRGTLAVPGTTPDTPLVVVSRCGLAEGLPLTAHWGPEDLVRAW</sequence>
<evidence type="ECO:0000313" key="1">
    <source>
        <dbReference type="EMBL" id="SEF80852.1"/>
    </source>
</evidence>
<protein>
    <submittedName>
        <fullName evidence="1">Uncharacterized protein</fullName>
    </submittedName>
</protein>
<dbReference type="RefSeq" id="WP_235031805.1">
    <property type="nucleotide sequence ID" value="NZ_FNVU01000002.1"/>
</dbReference>
<name>A0A1H5V0A0_9ACTN</name>
<organism evidence="1 2">
    <name type="scientific">Actinacidiphila yanglinensis</name>
    <dbReference type="NCBI Taxonomy" id="310779"/>
    <lineage>
        <taxon>Bacteria</taxon>
        <taxon>Bacillati</taxon>
        <taxon>Actinomycetota</taxon>
        <taxon>Actinomycetes</taxon>
        <taxon>Kitasatosporales</taxon>
        <taxon>Streptomycetaceae</taxon>
        <taxon>Actinacidiphila</taxon>
    </lineage>
</organism>
<proteinExistence type="predicted"/>
<accession>A0A1H5V0A0</accession>
<dbReference type="Proteomes" id="UP000236754">
    <property type="component" value="Unassembled WGS sequence"/>
</dbReference>